<protein>
    <recommendedName>
        <fullName evidence="3">SMI1/KNR4 family protein</fullName>
    </recommendedName>
</protein>
<dbReference type="RefSeq" id="WP_183910819.1">
    <property type="nucleotide sequence ID" value="NZ_JACHXZ010000003.1"/>
</dbReference>
<dbReference type="Proteomes" id="UP000559987">
    <property type="component" value="Unassembled WGS sequence"/>
</dbReference>
<sequence length="104" mass="11748">MQSLIDKEIEAMEPGLKAYAVSILTPLKTKVLKWEYGNDEEFPAWEFANFGERNVGAAFCIDGHGAGGYPWGLIFTNDDYFGMDAGWYSSFKAMLTDGWYEKNI</sequence>
<reference evidence="1 2" key="1">
    <citation type="submission" date="2020-08" db="EMBL/GenBank/DDBJ databases">
        <title>Genomic Encyclopedia of Type Strains, Phase III (KMG-III): the genomes of soil and plant-associated and newly described type strains.</title>
        <authorList>
            <person name="Whitman W."/>
        </authorList>
    </citation>
    <scope>NUCLEOTIDE SEQUENCE [LARGE SCALE GENOMIC DNA]</scope>
    <source>
        <strain evidence="1 2">CECT 8571</strain>
    </source>
</reference>
<evidence type="ECO:0008006" key="3">
    <source>
        <dbReference type="Google" id="ProtNLM"/>
    </source>
</evidence>
<comment type="caution">
    <text evidence="1">The sequence shown here is derived from an EMBL/GenBank/DDBJ whole genome shotgun (WGS) entry which is preliminary data.</text>
</comment>
<name>A0A839UNM6_9GAMM</name>
<keyword evidence="2" id="KW-1185">Reference proteome</keyword>
<evidence type="ECO:0000313" key="1">
    <source>
        <dbReference type="EMBL" id="MBB3169343.1"/>
    </source>
</evidence>
<dbReference type="AlphaFoldDB" id="A0A839UNM6"/>
<accession>A0A839UNM6</accession>
<organism evidence="1 2">
    <name type="scientific">Simiduia aestuariiviva</name>
    <dbReference type="NCBI Taxonomy" id="1510459"/>
    <lineage>
        <taxon>Bacteria</taxon>
        <taxon>Pseudomonadati</taxon>
        <taxon>Pseudomonadota</taxon>
        <taxon>Gammaproteobacteria</taxon>
        <taxon>Cellvibrionales</taxon>
        <taxon>Cellvibrionaceae</taxon>
        <taxon>Simiduia</taxon>
    </lineage>
</organism>
<proteinExistence type="predicted"/>
<evidence type="ECO:0000313" key="2">
    <source>
        <dbReference type="Proteomes" id="UP000559987"/>
    </source>
</evidence>
<gene>
    <name evidence="1" type="ORF">FHS30_002551</name>
</gene>
<dbReference type="EMBL" id="JACHXZ010000003">
    <property type="protein sequence ID" value="MBB3169343.1"/>
    <property type="molecule type" value="Genomic_DNA"/>
</dbReference>